<organism evidence="8 9">
    <name type="scientific">Linum tenue</name>
    <dbReference type="NCBI Taxonomy" id="586396"/>
    <lineage>
        <taxon>Eukaryota</taxon>
        <taxon>Viridiplantae</taxon>
        <taxon>Streptophyta</taxon>
        <taxon>Embryophyta</taxon>
        <taxon>Tracheophyta</taxon>
        <taxon>Spermatophyta</taxon>
        <taxon>Magnoliopsida</taxon>
        <taxon>eudicotyledons</taxon>
        <taxon>Gunneridae</taxon>
        <taxon>Pentapetalae</taxon>
        <taxon>rosids</taxon>
        <taxon>fabids</taxon>
        <taxon>Malpighiales</taxon>
        <taxon>Linaceae</taxon>
        <taxon>Linum</taxon>
    </lineage>
</organism>
<evidence type="ECO:0000256" key="7">
    <source>
        <dbReference type="SAM" id="Phobius"/>
    </source>
</evidence>
<keyword evidence="7" id="KW-0472">Membrane</keyword>
<keyword evidence="7" id="KW-1133">Transmembrane helix</keyword>
<evidence type="ECO:0000313" key="8">
    <source>
        <dbReference type="EMBL" id="CAI0555235.1"/>
    </source>
</evidence>
<evidence type="ECO:0000256" key="6">
    <source>
        <dbReference type="RuleBase" id="RU000461"/>
    </source>
</evidence>
<name>A0AAV0RC41_9ROSI</name>
<dbReference type="PRINTS" id="PR00385">
    <property type="entry name" value="P450"/>
</dbReference>
<sequence>STSIHDHNPQSNQYIATREFSRPLQPQKMEFFLFVLNCLLCLIFTITVLRFLLASKAPAAKLPPGPARLPIIGNLHNLGFNPHKSLADLARIHGPLMSLKLGQITTIVASSPAAAKEILQNHDRVLSDRHVAIALQAADIHKFSVTQLPVESRWRNLRKVCNSHIFTTQKLDSNEGLRRAKIAELVESVRRNASERPVVDVGSVVFRATLNALSATILSMDLADEERSEAARQFKELARGMIEEAAKPNLGDFFPVLARFDLQGIQRRIGSHFDKVLNLFEWLIEERLREQKLESYVSTNDMLETLLAINGDGDSREEAHMDPQSIKYLFLDLFVAGTDTTSTTLEWAMAELLRNPSVLVKAKEELDQAIGKDNHLEESDIPRLPYLQAIVKETFRLHPPVPLLLPRKAGADVEIDGFIVPKGAQVLVNLCAIGRDPATWNDPSSFLPERFLDSKIDAKGHDFELIPFGAGRRRCPGMLLAHRMLHMMLGSLIHWFDWKLPNGVEPKDVDMEEKFGITLHKAKPLLAIPTPT</sequence>
<dbReference type="Pfam" id="PF00067">
    <property type="entry name" value="p450"/>
    <property type="match status" value="1"/>
</dbReference>
<dbReference type="PROSITE" id="PS00086">
    <property type="entry name" value="CYTOCHROME_P450"/>
    <property type="match status" value="1"/>
</dbReference>
<dbReference type="AlphaFoldDB" id="A0AAV0RC41"/>
<feature type="non-terminal residue" evidence="8">
    <location>
        <position position="1"/>
    </location>
</feature>
<dbReference type="SUPFAM" id="SSF48264">
    <property type="entry name" value="Cytochrome P450"/>
    <property type="match status" value="1"/>
</dbReference>
<dbReference type="FunFam" id="1.10.630.10:FF:000007">
    <property type="entry name" value="Cytochrome P450 76C4"/>
    <property type="match status" value="1"/>
</dbReference>
<dbReference type="GO" id="GO:0005506">
    <property type="term" value="F:iron ion binding"/>
    <property type="evidence" value="ECO:0007669"/>
    <property type="project" value="InterPro"/>
</dbReference>
<evidence type="ECO:0000256" key="4">
    <source>
        <dbReference type="ARBA" id="ARBA00023004"/>
    </source>
</evidence>
<dbReference type="InterPro" id="IPR001128">
    <property type="entry name" value="Cyt_P450"/>
</dbReference>
<evidence type="ECO:0000256" key="5">
    <source>
        <dbReference type="PIRSR" id="PIRSR602401-1"/>
    </source>
</evidence>
<keyword evidence="7" id="KW-0812">Transmembrane</keyword>
<accession>A0AAV0RC41</accession>
<feature type="transmembrane region" description="Helical" evidence="7">
    <location>
        <begin position="31"/>
        <end position="53"/>
    </location>
</feature>
<dbReference type="GO" id="GO:0004497">
    <property type="term" value="F:monooxygenase activity"/>
    <property type="evidence" value="ECO:0007669"/>
    <property type="project" value="UniProtKB-KW"/>
</dbReference>
<keyword evidence="4 5" id="KW-0408">Iron</keyword>
<dbReference type="PANTHER" id="PTHR47950:SF48">
    <property type="entry name" value="CYTOCHROME P450 FAMILY PROTEIN, EXPRESSED"/>
    <property type="match status" value="1"/>
</dbReference>
<dbReference type="GO" id="GO:0016705">
    <property type="term" value="F:oxidoreductase activity, acting on paired donors, with incorporation or reduction of molecular oxygen"/>
    <property type="evidence" value="ECO:0007669"/>
    <property type="project" value="InterPro"/>
</dbReference>
<dbReference type="InterPro" id="IPR036396">
    <property type="entry name" value="Cyt_P450_sf"/>
</dbReference>
<keyword evidence="6" id="KW-0503">Monooxygenase</keyword>
<gene>
    <name evidence="8" type="ORF">LITE_LOCUS47531</name>
</gene>
<dbReference type="InterPro" id="IPR002401">
    <property type="entry name" value="Cyt_P450_E_grp-I"/>
</dbReference>
<keyword evidence="5 6" id="KW-0349">Heme</keyword>
<comment type="caution">
    <text evidence="8">The sequence shown here is derived from an EMBL/GenBank/DDBJ whole genome shotgun (WGS) entry which is preliminary data.</text>
</comment>
<evidence type="ECO:0000256" key="3">
    <source>
        <dbReference type="ARBA" id="ARBA00023002"/>
    </source>
</evidence>
<keyword evidence="3 6" id="KW-0560">Oxidoreductase</keyword>
<keyword evidence="2 5" id="KW-0479">Metal-binding</keyword>
<dbReference type="PRINTS" id="PR00463">
    <property type="entry name" value="EP450I"/>
</dbReference>
<evidence type="ECO:0000256" key="1">
    <source>
        <dbReference type="ARBA" id="ARBA00010617"/>
    </source>
</evidence>
<dbReference type="CDD" id="cd11073">
    <property type="entry name" value="CYP76-like"/>
    <property type="match status" value="1"/>
</dbReference>
<dbReference type="Gene3D" id="1.10.630.10">
    <property type="entry name" value="Cytochrome P450"/>
    <property type="match status" value="1"/>
</dbReference>
<reference evidence="8" key="1">
    <citation type="submission" date="2022-08" db="EMBL/GenBank/DDBJ databases">
        <authorList>
            <person name="Gutierrez-Valencia J."/>
        </authorList>
    </citation>
    <scope>NUCLEOTIDE SEQUENCE</scope>
</reference>
<feature type="binding site" description="axial binding residue" evidence="5">
    <location>
        <position position="475"/>
    </location>
    <ligand>
        <name>heme</name>
        <dbReference type="ChEBI" id="CHEBI:30413"/>
    </ligand>
    <ligandPart>
        <name>Fe</name>
        <dbReference type="ChEBI" id="CHEBI:18248"/>
    </ligandPart>
</feature>
<dbReference type="Proteomes" id="UP001154282">
    <property type="component" value="Unassembled WGS sequence"/>
</dbReference>
<keyword evidence="9" id="KW-1185">Reference proteome</keyword>
<evidence type="ECO:0000313" key="9">
    <source>
        <dbReference type="Proteomes" id="UP001154282"/>
    </source>
</evidence>
<dbReference type="PANTHER" id="PTHR47950">
    <property type="entry name" value="CYTOCHROME P450, FAMILY 76, SUBFAMILY C, POLYPEPTIDE 5-RELATED"/>
    <property type="match status" value="1"/>
</dbReference>
<dbReference type="InterPro" id="IPR017972">
    <property type="entry name" value="Cyt_P450_CS"/>
</dbReference>
<comment type="cofactor">
    <cofactor evidence="5">
        <name>heme</name>
        <dbReference type="ChEBI" id="CHEBI:30413"/>
    </cofactor>
</comment>
<proteinExistence type="inferred from homology"/>
<evidence type="ECO:0008006" key="10">
    <source>
        <dbReference type="Google" id="ProtNLM"/>
    </source>
</evidence>
<evidence type="ECO:0000256" key="2">
    <source>
        <dbReference type="ARBA" id="ARBA00022723"/>
    </source>
</evidence>
<protein>
    <recommendedName>
        <fullName evidence="10">Cytochrome P450 76AD1-like protein</fullName>
    </recommendedName>
</protein>
<dbReference type="GO" id="GO:0020037">
    <property type="term" value="F:heme binding"/>
    <property type="evidence" value="ECO:0007669"/>
    <property type="project" value="InterPro"/>
</dbReference>
<comment type="similarity">
    <text evidence="1 6">Belongs to the cytochrome P450 family.</text>
</comment>
<dbReference type="EMBL" id="CAMGYJ010000010">
    <property type="protein sequence ID" value="CAI0555235.1"/>
    <property type="molecule type" value="Genomic_DNA"/>
</dbReference>